<dbReference type="AlphaFoldDB" id="A0A6C0JUF7"/>
<evidence type="ECO:0000313" key="1">
    <source>
        <dbReference type="EMBL" id="QHU09382.1"/>
    </source>
</evidence>
<organism evidence="1">
    <name type="scientific">viral metagenome</name>
    <dbReference type="NCBI Taxonomy" id="1070528"/>
    <lineage>
        <taxon>unclassified sequences</taxon>
        <taxon>metagenomes</taxon>
        <taxon>organismal metagenomes</taxon>
    </lineage>
</organism>
<dbReference type="EMBL" id="MN740711">
    <property type="protein sequence ID" value="QHU09382.1"/>
    <property type="molecule type" value="Genomic_DNA"/>
</dbReference>
<proteinExistence type="predicted"/>
<sequence length="385" mass="45225">MLSWSIDTKQNIDPKWIDTTPCDFDFTDVAGADNLNIEHLNHMESIECRMLGDEDLDLRTSSIRMHNCVRIHYQLIENGVLPYLRFKLNINKRFLDFERFVITHKHVPTVENETYCGLYEYDNIQYLFYKNDSTHQEVTQITKHDNSYWLTVDDIVNLKQYFNIGVLEHVTRFFTIHPKFIRIVNENEAIFETPTTAYRGDYYKKVSLIAGMGMRRSDTYASLGPYYYFGSYSRSLRYAAVTMNGKPLVINGIEITIGDTPVYTKGGIVKYALFLGNTKVLFNLKTDPEDDSYESKLLSSKRNFIKDTLKLRDTNGKWTAEYNSVIQPQVTIYDRDLKYNRTLEPQYVIKQFEQQIVTEYAYYDTKHITKNTDTGFYNVNDIKMH</sequence>
<protein>
    <submittedName>
        <fullName evidence="1">Uncharacterized protein</fullName>
    </submittedName>
</protein>
<accession>A0A6C0JUF7</accession>
<name>A0A6C0JUF7_9ZZZZ</name>
<reference evidence="1" key="1">
    <citation type="journal article" date="2020" name="Nature">
        <title>Giant virus diversity and host interactions through global metagenomics.</title>
        <authorList>
            <person name="Schulz F."/>
            <person name="Roux S."/>
            <person name="Paez-Espino D."/>
            <person name="Jungbluth S."/>
            <person name="Walsh D.A."/>
            <person name="Denef V.J."/>
            <person name="McMahon K.D."/>
            <person name="Konstantinidis K.T."/>
            <person name="Eloe-Fadrosh E.A."/>
            <person name="Kyrpides N.C."/>
            <person name="Woyke T."/>
        </authorList>
    </citation>
    <scope>NUCLEOTIDE SEQUENCE</scope>
    <source>
        <strain evidence="1">GVMAG-S-1074260-58</strain>
    </source>
</reference>